<organism evidence="3 4">
    <name type="scientific">Flavimaricola marinus</name>
    <dbReference type="NCBI Taxonomy" id="1819565"/>
    <lineage>
        <taxon>Bacteria</taxon>
        <taxon>Pseudomonadati</taxon>
        <taxon>Pseudomonadota</taxon>
        <taxon>Alphaproteobacteria</taxon>
        <taxon>Rhodobacterales</taxon>
        <taxon>Paracoccaceae</taxon>
        <taxon>Flavimaricola</taxon>
    </lineage>
</organism>
<accession>A0A238LM44</accession>
<feature type="transmembrane region" description="Helical" evidence="2">
    <location>
        <begin position="6"/>
        <end position="27"/>
    </location>
</feature>
<evidence type="ECO:0000256" key="2">
    <source>
        <dbReference type="SAM" id="Phobius"/>
    </source>
</evidence>
<gene>
    <name evidence="3" type="ORF">LOM8899_04093</name>
</gene>
<evidence type="ECO:0000313" key="4">
    <source>
        <dbReference type="Proteomes" id="UP000201613"/>
    </source>
</evidence>
<feature type="compositionally biased region" description="Acidic residues" evidence="1">
    <location>
        <begin position="38"/>
        <end position="51"/>
    </location>
</feature>
<reference evidence="3 4" key="1">
    <citation type="submission" date="2017-05" db="EMBL/GenBank/DDBJ databases">
        <authorList>
            <person name="Song R."/>
            <person name="Chenine A.L."/>
            <person name="Ruprecht R.M."/>
        </authorList>
    </citation>
    <scope>NUCLEOTIDE SEQUENCE [LARGE SCALE GENOMIC DNA]</scope>
    <source>
        <strain evidence="3 4">CECT 8899</strain>
    </source>
</reference>
<keyword evidence="2" id="KW-0472">Membrane</keyword>
<sequence>MTDTLLTALAVGMAVLLVAGVVLYVLLSQSPWDEWDEIAADPDDAEPDDAVPDIKDEKRAKTCH</sequence>
<dbReference type="RefSeq" id="WP_093994090.1">
    <property type="nucleotide sequence ID" value="NZ_FXZK01000014.1"/>
</dbReference>
<keyword evidence="2" id="KW-0812">Transmembrane</keyword>
<keyword evidence="2" id="KW-1133">Transmembrane helix</keyword>
<dbReference type="AlphaFoldDB" id="A0A238LM44"/>
<keyword evidence="4" id="KW-1185">Reference proteome</keyword>
<feature type="compositionally biased region" description="Basic and acidic residues" evidence="1">
    <location>
        <begin position="52"/>
        <end position="64"/>
    </location>
</feature>
<protein>
    <submittedName>
        <fullName evidence="3">Uncharacterized protein</fullName>
    </submittedName>
</protein>
<dbReference type="EMBL" id="FXZK01000014">
    <property type="protein sequence ID" value="SMY09920.1"/>
    <property type="molecule type" value="Genomic_DNA"/>
</dbReference>
<evidence type="ECO:0000256" key="1">
    <source>
        <dbReference type="SAM" id="MobiDB-lite"/>
    </source>
</evidence>
<feature type="region of interest" description="Disordered" evidence="1">
    <location>
        <begin position="38"/>
        <end position="64"/>
    </location>
</feature>
<proteinExistence type="predicted"/>
<evidence type="ECO:0000313" key="3">
    <source>
        <dbReference type="EMBL" id="SMY09920.1"/>
    </source>
</evidence>
<dbReference type="Proteomes" id="UP000201613">
    <property type="component" value="Unassembled WGS sequence"/>
</dbReference>
<name>A0A238LM44_9RHOB</name>